<organism evidence="3 4">
    <name type="scientific">Tetrahymena thermophila (strain SB210)</name>
    <dbReference type="NCBI Taxonomy" id="312017"/>
    <lineage>
        <taxon>Eukaryota</taxon>
        <taxon>Sar</taxon>
        <taxon>Alveolata</taxon>
        <taxon>Ciliophora</taxon>
        <taxon>Intramacronucleata</taxon>
        <taxon>Oligohymenophorea</taxon>
        <taxon>Hymenostomatida</taxon>
        <taxon>Tetrahymenina</taxon>
        <taxon>Tetrahymenidae</taxon>
        <taxon>Tetrahymena</taxon>
    </lineage>
</organism>
<feature type="region of interest" description="Disordered" evidence="2">
    <location>
        <begin position="369"/>
        <end position="400"/>
    </location>
</feature>
<dbReference type="AlphaFoldDB" id="I7MK10"/>
<evidence type="ECO:0000256" key="2">
    <source>
        <dbReference type="SAM" id="MobiDB-lite"/>
    </source>
</evidence>
<reference evidence="4" key="1">
    <citation type="journal article" date="2006" name="PLoS Biol.">
        <title>Macronuclear genome sequence of the ciliate Tetrahymena thermophila, a model eukaryote.</title>
        <authorList>
            <person name="Eisen J.A."/>
            <person name="Coyne R.S."/>
            <person name="Wu M."/>
            <person name="Wu D."/>
            <person name="Thiagarajan M."/>
            <person name="Wortman J.R."/>
            <person name="Badger J.H."/>
            <person name="Ren Q."/>
            <person name="Amedeo P."/>
            <person name="Jones K.M."/>
            <person name="Tallon L.J."/>
            <person name="Delcher A.L."/>
            <person name="Salzberg S.L."/>
            <person name="Silva J.C."/>
            <person name="Haas B.J."/>
            <person name="Majoros W.H."/>
            <person name="Farzad M."/>
            <person name="Carlton J.M."/>
            <person name="Smith R.K. Jr."/>
            <person name="Garg J."/>
            <person name="Pearlman R.E."/>
            <person name="Karrer K.M."/>
            <person name="Sun L."/>
            <person name="Manning G."/>
            <person name="Elde N.C."/>
            <person name="Turkewitz A.P."/>
            <person name="Asai D.J."/>
            <person name="Wilkes D.E."/>
            <person name="Wang Y."/>
            <person name="Cai H."/>
            <person name="Collins K."/>
            <person name="Stewart B.A."/>
            <person name="Lee S.R."/>
            <person name="Wilamowska K."/>
            <person name="Weinberg Z."/>
            <person name="Ruzzo W.L."/>
            <person name="Wloga D."/>
            <person name="Gaertig J."/>
            <person name="Frankel J."/>
            <person name="Tsao C.-C."/>
            <person name="Gorovsky M.A."/>
            <person name="Keeling P.J."/>
            <person name="Waller R.F."/>
            <person name="Patron N.J."/>
            <person name="Cherry J.M."/>
            <person name="Stover N.A."/>
            <person name="Krieger C.J."/>
            <person name="del Toro C."/>
            <person name="Ryder H.F."/>
            <person name="Williamson S.C."/>
            <person name="Barbeau R.A."/>
            <person name="Hamilton E.P."/>
            <person name="Orias E."/>
        </authorList>
    </citation>
    <scope>NUCLEOTIDE SEQUENCE [LARGE SCALE GENOMIC DNA]</scope>
    <source>
        <strain evidence="4">SB210</strain>
    </source>
</reference>
<evidence type="ECO:0000313" key="4">
    <source>
        <dbReference type="Proteomes" id="UP000009168"/>
    </source>
</evidence>
<gene>
    <name evidence="3" type="ORF">TTHERM_00497780</name>
</gene>
<keyword evidence="4" id="KW-1185">Reference proteome</keyword>
<feature type="coiled-coil region" evidence="1">
    <location>
        <begin position="605"/>
        <end position="641"/>
    </location>
</feature>
<sequence>MGRLGQNYRNSRSTSKQAKQLEKSNSSPIKESNKICYMNSKIEKQAKKNLNEIDSYENLMSANNNFLQDLYNDQSTKNARMSSELSGWQNSEPFHKQADFQDRQARFDNNFTTNNESNIISDRQSKRAISANFNIGQTPLVSRRKIIKHQNDQSTYGSSQKQSKNDISSEFLPQAAQQTQSCNQKINSFSSPQVLLSTFIGSSQKFNSSQKQNQDQYVSPFEINSKQFEQNDQQAFPSNNQQGLSQNNQDNILKNTVSEWKNYLDRYDSSQDLYNVHLKKRRTSLINQHEAQLSEEKQKDFNAEEIGESDRNNVLNQLLRQNKLKNIHNKSNNLSIDISQIRISASNNQSFVEDSQQCQQQLQTNNGYQVNSQYPTNYNSNNQKELSSRNTYRTSKSSQANRIFGKKKKSRIMNMSAVHSNQNTLMEYQINNQLGKTYVSKNTLFNSLIEENQISSSSLIENQNKVNLYQLQPQNISNSSSQTVLKQKNNQNTQPHLTENNHQASQFVPLNPNISSNAYHPQEFFSSKNTLACIIQGNQCTTPQNKYLENQDLKSVFYQILNKTKEEKEVLVSNKSQILKSVSNNYQPKRSQNFSSANAAYHLGKEKIKQVIQQKNNQIALKQQQNTLNNNTQALNSNQNQVLGYQSNFCNNNLKQVAIENNLFKMIRNNKELIVEDQSTKNNDKVEKFIHLSNTKYQNQIIVKQKQQDENNSQPNHQKIRAKSVINNEQPENLKPQDHQAIFSNKKYLYEQANRILKPTVQNILAVSNENNTNNHFKTSNINNYQQVKFLEKQPNNNNNNNNNNLRELNLIDKKVVSETKTQRYPIHSNILPIKL</sequence>
<feature type="compositionally biased region" description="Polar residues" evidence="2">
    <location>
        <begin position="7"/>
        <end position="30"/>
    </location>
</feature>
<proteinExistence type="predicted"/>
<dbReference type="InParanoid" id="I7MK10"/>
<dbReference type="GeneID" id="7835334"/>
<dbReference type="EMBL" id="GG662212">
    <property type="protein sequence ID" value="EAS07724.2"/>
    <property type="molecule type" value="Genomic_DNA"/>
</dbReference>
<name>I7MK10_TETTS</name>
<accession>I7MK10</accession>
<evidence type="ECO:0000313" key="3">
    <source>
        <dbReference type="EMBL" id="EAS07724.2"/>
    </source>
</evidence>
<evidence type="ECO:0000256" key="1">
    <source>
        <dbReference type="SAM" id="Coils"/>
    </source>
</evidence>
<dbReference type="RefSeq" id="XP_001027966.2">
    <property type="nucleotide sequence ID" value="XM_001027966.2"/>
</dbReference>
<feature type="region of interest" description="Disordered" evidence="2">
    <location>
        <begin position="1"/>
        <end position="32"/>
    </location>
</feature>
<keyword evidence="1" id="KW-0175">Coiled coil</keyword>
<dbReference type="Proteomes" id="UP000009168">
    <property type="component" value="Unassembled WGS sequence"/>
</dbReference>
<protein>
    <submittedName>
        <fullName evidence="3">Endo-1,4-beta-xylanase xylA, putative</fullName>
    </submittedName>
</protein>
<dbReference type="KEGG" id="tet:TTHERM_00497780"/>